<reference evidence="2" key="1">
    <citation type="submission" date="2016-08" db="EMBL/GenBank/DDBJ databases">
        <authorList>
            <person name="Seilhamer J.J."/>
        </authorList>
    </citation>
    <scope>NUCLEOTIDE SEQUENCE</scope>
    <source>
        <strain evidence="2">86</strain>
    </source>
</reference>
<evidence type="ECO:0000313" key="1">
    <source>
        <dbReference type="EMBL" id="SCM70063.1"/>
    </source>
</evidence>
<evidence type="ECO:0000313" key="2">
    <source>
        <dbReference type="EMBL" id="SCM75112.1"/>
    </source>
</evidence>
<dbReference type="EMBL" id="FMJD01000005">
    <property type="protein sequence ID" value="SCM75112.1"/>
    <property type="molecule type" value="Genomic_DNA"/>
</dbReference>
<protein>
    <submittedName>
        <fullName evidence="2">Phage transcriptional regulator, AlpA (Modular protein)</fullName>
    </submittedName>
</protein>
<name>A0A212LC32_9HYPH</name>
<dbReference type="AlphaFoldDB" id="A0A212LC32"/>
<proteinExistence type="predicted"/>
<dbReference type="InterPro" id="IPR009061">
    <property type="entry name" value="DNA-bd_dom_put_sf"/>
</dbReference>
<gene>
    <name evidence="1" type="ORF">KL86PLE_10023</name>
    <name evidence="2" type="ORF">KL86PLE_130513</name>
</gene>
<dbReference type="SUPFAM" id="SSF46955">
    <property type="entry name" value="Putative DNA-binding domain"/>
    <property type="match status" value="1"/>
</dbReference>
<dbReference type="EMBL" id="FMJD01000001">
    <property type="protein sequence ID" value="SCM70063.1"/>
    <property type="molecule type" value="Genomic_DNA"/>
</dbReference>
<accession>A0A212LC32</accession>
<organism evidence="2">
    <name type="scientific">uncultured Pleomorphomonas sp</name>
    <dbReference type="NCBI Taxonomy" id="442121"/>
    <lineage>
        <taxon>Bacteria</taxon>
        <taxon>Pseudomonadati</taxon>
        <taxon>Pseudomonadota</taxon>
        <taxon>Alphaproteobacteria</taxon>
        <taxon>Hyphomicrobiales</taxon>
        <taxon>Pleomorphomonadaceae</taxon>
        <taxon>Pleomorphomonas</taxon>
        <taxon>environmental samples</taxon>
    </lineage>
</organism>
<sequence>MKDVMNRKYWSHQITMLKGATVVSIGKLSNIEYVSDKELATRYGVVRQTIWRWVESEPTFPRPIRLTPGCTRWSLQAIEEWEHGRASMEKAG</sequence>